<accession>A0A5B8R6G7</accession>
<organism evidence="2">
    <name type="scientific">uncultured organism</name>
    <dbReference type="NCBI Taxonomy" id="155900"/>
    <lineage>
        <taxon>unclassified sequences</taxon>
        <taxon>environmental samples</taxon>
    </lineage>
</organism>
<evidence type="ECO:0000256" key="1">
    <source>
        <dbReference type="SAM" id="MobiDB-lite"/>
    </source>
</evidence>
<evidence type="ECO:0000313" key="2">
    <source>
        <dbReference type="EMBL" id="QEA04220.1"/>
    </source>
</evidence>
<reference evidence="2" key="1">
    <citation type="submission" date="2019-06" db="EMBL/GenBank/DDBJ databases">
        <authorList>
            <person name="Murdoch R.W."/>
            <person name="Fathepure B."/>
        </authorList>
    </citation>
    <scope>NUCLEOTIDE SEQUENCE</scope>
</reference>
<sequence length="425" mass="46454">MPHVVAMADNVQRLGFFARMTDGLDTLGLTLTVIVPRPALVREGRRRGIDVRLIGPRDDAATASEEALERRTDTLTPRQAGRLHAGTRQLLAQLHHERGIALLLVWNGRQVAGLAATGFAREADVPVLFLQAPWLAGRLMADPCGTHLASSIHAAPQRLDAYPVSERAYLRWHGLYRTRRRESASVPAGSPTPPAGSPGRWLDRLYTRLGASAVPAPPARRRQLRQQRAVSAQLSALRDPMPGRYALYIAQPDDDPLVALDSPVNAATALANALERARARHLPLVVRLGHDFHDPRLLAGIIARLRQYRDVYLTASAIYPLVEYAERVITINDVATVLDARVLERPLDVLGGSLLAALDEDRLARLILGYTVPVDFFSHRPVPAEAIREMITRLPPGQRPALADGSAAAPEDAVMTLSPGMESRS</sequence>
<gene>
    <name evidence="2" type="ORF">KBTEX_00524</name>
</gene>
<dbReference type="EMBL" id="MN079081">
    <property type="protein sequence ID" value="QEA04220.1"/>
    <property type="molecule type" value="Genomic_DNA"/>
</dbReference>
<dbReference type="AlphaFoldDB" id="A0A5B8R6G7"/>
<feature type="region of interest" description="Disordered" evidence="1">
    <location>
        <begin position="398"/>
        <end position="425"/>
    </location>
</feature>
<proteinExistence type="predicted"/>
<name>A0A5B8R6G7_9ZZZZ</name>
<protein>
    <submittedName>
        <fullName evidence="2">Uncharacterized protein</fullName>
    </submittedName>
</protein>